<keyword evidence="2" id="KW-1185">Reference proteome</keyword>
<dbReference type="OrthoDB" id="179461at2157"/>
<sequence>MSEYSHPPRDSPDWEHPDFCLFCGARLTDGGAGFVDHLADAPACRERFEEWRERVIEDIGGEWSG</sequence>
<dbReference type="EMBL" id="CP058579">
    <property type="protein sequence ID" value="QLG61858.1"/>
    <property type="molecule type" value="Genomic_DNA"/>
</dbReference>
<name>A0A7D5QAL6_9EURY</name>
<dbReference type="RefSeq" id="WP_179268443.1">
    <property type="nucleotide sequence ID" value="NZ_CP058579.1"/>
</dbReference>
<dbReference type="KEGG" id="halu:HUG12_09010"/>
<dbReference type="GeneID" id="56037595"/>
<evidence type="ECO:0000313" key="1">
    <source>
        <dbReference type="EMBL" id="QLG61858.1"/>
    </source>
</evidence>
<proteinExistence type="predicted"/>
<accession>A0A7D5QAL6</accession>
<dbReference type="AlphaFoldDB" id="A0A7D5QAL6"/>
<dbReference type="Pfam" id="PF24333">
    <property type="entry name" value="DUF7501"/>
    <property type="match status" value="1"/>
</dbReference>
<dbReference type="Proteomes" id="UP000509626">
    <property type="component" value="Chromosome"/>
</dbReference>
<gene>
    <name evidence="1" type="ORF">HUG12_09010</name>
</gene>
<evidence type="ECO:0000313" key="2">
    <source>
        <dbReference type="Proteomes" id="UP000509626"/>
    </source>
</evidence>
<reference evidence="1 2" key="1">
    <citation type="submission" date="2020-06" db="EMBL/GenBank/DDBJ databases">
        <title>NJ-3-1, isolated from saline soil.</title>
        <authorList>
            <person name="Cui H.L."/>
            <person name="Shi X."/>
        </authorList>
    </citation>
    <scope>NUCLEOTIDE SEQUENCE [LARGE SCALE GENOMIC DNA]</scope>
    <source>
        <strain evidence="1 2">NJ-3-1</strain>
    </source>
</reference>
<organism evidence="1 2">
    <name type="scientific">Halorarum salinum</name>
    <dbReference type="NCBI Taxonomy" id="2743089"/>
    <lineage>
        <taxon>Archaea</taxon>
        <taxon>Methanobacteriati</taxon>
        <taxon>Methanobacteriota</taxon>
        <taxon>Stenosarchaea group</taxon>
        <taxon>Halobacteria</taxon>
        <taxon>Halobacteriales</taxon>
        <taxon>Haloferacaceae</taxon>
        <taxon>Halorarum</taxon>
    </lineage>
</organism>
<protein>
    <submittedName>
        <fullName evidence="1">Uncharacterized protein</fullName>
    </submittedName>
</protein>
<dbReference type="InterPro" id="IPR055924">
    <property type="entry name" value="DUF7501"/>
</dbReference>